<accession>A0AAW1JG52</accession>
<dbReference type="EMBL" id="JASPKY010000390">
    <property type="protein sequence ID" value="KAK9702510.1"/>
    <property type="molecule type" value="Genomic_DNA"/>
</dbReference>
<feature type="compositionally biased region" description="Polar residues" evidence="1">
    <location>
        <begin position="1"/>
        <end position="17"/>
    </location>
</feature>
<proteinExistence type="predicted"/>
<evidence type="ECO:0000313" key="2">
    <source>
        <dbReference type="EMBL" id="KAK9702510.1"/>
    </source>
</evidence>
<dbReference type="Proteomes" id="UP001458880">
    <property type="component" value="Unassembled WGS sequence"/>
</dbReference>
<feature type="region of interest" description="Disordered" evidence="1">
    <location>
        <begin position="1"/>
        <end position="53"/>
    </location>
</feature>
<comment type="caution">
    <text evidence="2">The sequence shown here is derived from an EMBL/GenBank/DDBJ whole genome shotgun (WGS) entry which is preliminary data.</text>
</comment>
<sequence>MSIEKSNQPMATTSQPETIIRSENDVPARPPPLLEITSDSPPAATTAENVPTSTTSIVSLPQNNHNISFEELLLSTIRQTPTVGVKQKKTRVCFGSEVLTTNDVLQGLKEKTNQSEEFWNDLEEELAPESSTDSVIGLGKWILVKYCTKKYVKHYIGQIIEKIDLEWKVKFTKFANKKFFWPDIDAVDIIPEEDIVKILPDPVINRRGGGLTFTVQFQGYNL</sequence>
<dbReference type="AlphaFoldDB" id="A0AAW1JG52"/>
<protein>
    <submittedName>
        <fullName evidence="2">Uncharacterized protein</fullName>
    </submittedName>
</protein>
<name>A0AAW1JG52_POPJA</name>
<evidence type="ECO:0000313" key="3">
    <source>
        <dbReference type="Proteomes" id="UP001458880"/>
    </source>
</evidence>
<gene>
    <name evidence="2" type="ORF">QE152_g29920</name>
</gene>
<evidence type="ECO:0000256" key="1">
    <source>
        <dbReference type="SAM" id="MobiDB-lite"/>
    </source>
</evidence>
<reference evidence="2 3" key="1">
    <citation type="journal article" date="2024" name="BMC Genomics">
        <title>De novo assembly and annotation of Popillia japonica's genome with initial clues to its potential as an invasive pest.</title>
        <authorList>
            <person name="Cucini C."/>
            <person name="Boschi S."/>
            <person name="Funari R."/>
            <person name="Cardaioli E."/>
            <person name="Iannotti N."/>
            <person name="Marturano G."/>
            <person name="Paoli F."/>
            <person name="Bruttini M."/>
            <person name="Carapelli A."/>
            <person name="Frati F."/>
            <person name="Nardi F."/>
        </authorList>
    </citation>
    <scope>NUCLEOTIDE SEQUENCE [LARGE SCALE GENOMIC DNA]</scope>
    <source>
        <strain evidence="2">DMR45628</strain>
    </source>
</reference>
<organism evidence="2 3">
    <name type="scientific">Popillia japonica</name>
    <name type="common">Japanese beetle</name>
    <dbReference type="NCBI Taxonomy" id="7064"/>
    <lineage>
        <taxon>Eukaryota</taxon>
        <taxon>Metazoa</taxon>
        <taxon>Ecdysozoa</taxon>
        <taxon>Arthropoda</taxon>
        <taxon>Hexapoda</taxon>
        <taxon>Insecta</taxon>
        <taxon>Pterygota</taxon>
        <taxon>Neoptera</taxon>
        <taxon>Endopterygota</taxon>
        <taxon>Coleoptera</taxon>
        <taxon>Polyphaga</taxon>
        <taxon>Scarabaeiformia</taxon>
        <taxon>Scarabaeidae</taxon>
        <taxon>Rutelinae</taxon>
        <taxon>Popillia</taxon>
    </lineage>
</organism>
<keyword evidence="3" id="KW-1185">Reference proteome</keyword>